<evidence type="ECO:0008006" key="4">
    <source>
        <dbReference type="Google" id="ProtNLM"/>
    </source>
</evidence>
<gene>
    <name evidence="2" type="ORF">LIER_37223</name>
</gene>
<keyword evidence="3" id="KW-1185">Reference proteome</keyword>
<reference evidence="2 3" key="1">
    <citation type="submission" date="2024-01" db="EMBL/GenBank/DDBJ databases">
        <title>The complete chloroplast genome sequence of Lithospermum erythrorhizon: insights into the phylogenetic relationship among Boraginaceae species and the maternal lineages of purple gromwells.</title>
        <authorList>
            <person name="Okada T."/>
            <person name="Watanabe K."/>
        </authorList>
    </citation>
    <scope>NUCLEOTIDE SEQUENCE [LARGE SCALE GENOMIC DNA]</scope>
</reference>
<accession>A0AAV3PH59</accession>
<organism evidence="2 3">
    <name type="scientific">Lithospermum erythrorhizon</name>
    <name type="common">Purple gromwell</name>
    <name type="synonym">Lithospermum officinale var. erythrorhizon</name>
    <dbReference type="NCBI Taxonomy" id="34254"/>
    <lineage>
        <taxon>Eukaryota</taxon>
        <taxon>Viridiplantae</taxon>
        <taxon>Streptophyta</taxon>
        <taxon>Embryophyta</taxon>
        <taxon>Tracheophyta</taxon>
        <taxon>Spermatophyta</taxon>
        <taxon>Magnoliopsida</taxon>
        <taxon>eudicotyledons</taxon>
        <taxon>Gunneridae</taxon>
        <taxon>Pentapetalae</taxon>
        <taxon>asterids</taxon>
        <taxon>lamiids</taxon>
        <taxon>Boraginales</taxon>
        <taxon>Boraginaceae</taxon>
        <taxon>Boraginoideae</taxon>
        <taxon>Lithospermeae</taxon>
        <taxon>Lithospermum</taxon>
    </lineage>
</organism>
<proteinExistence type="predicted"/>
<evidence type="ECO:0000313" key="3">
    <source>
        <dbReference type="Proteomes" id="UP001454036"/>
    </source>
</evidence>
<dbReference type="EMBL" id="BAABME010017704">
    <property type="protein sequence ID" value="GAA0151057.1"/>
    <property type="molecule type" value="Genomic_DNA"/>
</dbReference>
<dbReference type="AlphaFoldDB" id="A0AAV3PH59"/>
<name>A0AAV3PH59_LITER</name>
<evidence type="ECO:0000313" key="2">
    <source>
        <dbReference type="EMBL" id="GAA0151057.1"/>
    </source>
</evidence>
<evidence type="ECO:0000256" key="1">
    <source>
        <dbReference type="SAM" id="MobiDB-lite"/>
    </source>
</evidence>
<sequence>MLRPEAEAGEIRQDFIEEKYDNVLDDSTSLGTVYMPRQVDVSNGFSDHSESDEYKGFVDEDYTMEDYDTLYDLNIDQGVKEDRSAFNHTQFFSSSVHKQLEIVDVDIDLGSSNDELKSNKGSSDEEGDGSKLDNFPKFNRKTDGRHPKFEIGMLFSSREEIKVAIDTWNVKDATDITYVKNENKRVRVVCKDKECR</sequence>
<dbReference type="Proteomes" id="UP001454036">
    <property type="component" value="Unassembled WGS sequence"/>
</dbReference>
<comment type="caution">
    <text evidence="2">The sequence shown here is derived from an EMBL/GenBank/DDBJ whole genome shotgun (WGS) entry which is preliminary data.</text>
</comment>
<protein>
    <recommendedName>
        <fullName evidence="4">Transposase MuDR plant domain-containing protein</fullName>
    </recommendedName>
</protein>
<feature type="region of interest" description="Disordered" evidence="1">
    <location>
        <begin position="113"/>
        <end position="143"/>
    </location>
</feature>